<dbReference type="PANTHER" id="PTHR36417">
    <property type="entry name" value="SELENOPROTEIN DOMAIN PROTEIN (AFU_ORTHOLOGUE AFUA_1G05220)"/>
    <property type="match status" value="1"/>
</dbReference>
<dbReference type="PANTHER" id="PTHR36417:SF2">
    <property type="entry name" value="SELENOPROTEIN DOMAIN PROTEIN (AFU_ORTHOLOGUE AFUA_1G05220)"/>
    <property type="match status" value="1"/>
</dbReference>
<evidence type="ECO:0000256" key="2">
    <source>
        <dbReference type="SAM" id="MobiDB-lite"/>
    </source>
</evidence>
<keyword evidence="1" id="KW-0676">Redox-active center</keyword>
<dbReference type="InterPro" id="IPR036249">
    <property type="entry name" value="Thioredoxin-like_sf"/>
</dbReference>
<gene>
    <name evidence="3" type="ORF">LX32DRAFT_593998</name>
</gene>
<dbReference type="Proteomes" id="UP001232148">
    <property type="component" value="Unassembled WGS sequence"/>
</dbReference>
<dbReference type="Pfam" id="PF10262">
    <property type="entry name" value="Rdx"/>
    <property type="match status" value="1"/>
</dbReference>
<feature type="region of interest" description="Disordered" evidence="2">
    <location>
        <begin position="159"/>
        <end position="236"/>
    </location>
</feature>
<name>A0AAD9HD04_9PEZI</name>
<dbReference type="EMBL" id="MU842907">
    <property type="protein sequence ID" value="KAK2026776.1"/>
    <property type="molecule type" value="Genomic_DNA"/>
</dbReference>
<protein>
    <submittedName>
        <fullName evidence="3">SelT/selW/selH seleno protein domain-containing protein</fullName>
    </submittedName>
</protein>
<evidence type="ECO:0000313" key="3">
    <source>
        <dbReference type="EMBL" id="KAK2026776.1"/>
    </source>
</evidence>
<reference evidence="3" key="1">
    <citation type="submission" date="2021-06" db="EMBL/GenBank/DDBJ databases">
        <title>Comparative genomics, transcriptomics and evolutionary studies reveal genomic signatures of adaptation to plant cell wall in hemibiotrophic fungi.</title>
        <authorList>
            <consortium name="DOE Joint Genome Institute"/>
            <person name="Baroncelli R."/>
            <person name="Diaz J.F."/>
            <person name="Benocci T."/>
            <person name="Peng M."/>
            <person name="Battaglia E."/>
            <person name="Haridas S."/>
            <person name="Andreopoulos W."/>
            <person name="Labutti K."/>
            <person name="Pangilinan J."/>
            <person name="Floch G.L."/>
            <person name="Makela M.R."/>
            <person name="Henrissat B."/>
            <person name="Grigoriev I.V."/>
            <person name="Crouch J.A."/>
            <person name="De Vries R.P."/>
            <person name="Sukno S.A."/>
            <person name="Thon M.R."/>
        </authorList>
    </citation>
    <scope>NUCLEOTIDE SEQUENCE</scope>
    <source>
        <strain evidence="3">MAFF235873</strain>
    </source>
</reference>
<proteinExistence type="predicted"/>
<evidence type="ECO:0000313" key="4">
    <source>
        <dbReference type="Proteomes" id="UP001232148"/>
    </source>
</evidence>
<comment type="caution">
    <text evidence="3">The sequence shown here is derived from an EMBL/GenBank/DDBJ whole genome shotgun (WGS) entry which is preliminary data.</text>
</comment>
<dbReference type="Gene3D" id="3.40.30.10">
    <property type="entry name" value="Glutaredoxin"/>
    <property type="match status" value="1"/>
</dbReference>
<dbReference type="InterPro" id="IPR011893">
    <property type="entry name" value="Selenoprotein_Rdx-typ"/>
</dbReference>
<dbReference type="NCBIfam" id="TIGR02174">
    <property type="entry name" value="CXXU_selWTH"/>
    <property type="match status" value="1"/>
</dbReference>
<sequence length="236" mass="24578">MAETTPAAQPTSAYTPALLPRVAIQFCTQCKWMLRAAYFAQELLSTFSTSIGEVALQPSTGGTFTVTLTHLPAGAEATSTTVLWDRKTEGGFPETKELKRRLRDVIQPGRDLGHVDRKHAKPAADAATVSDTQASDAVAAAPTMASSSSAAAAAPSASDVVSQLKKHPANANKIPGPSGGEEQSTTLSDEARDAISAARANTGQKATAEITPAGQLPGKRYAEWPAKPSGKCEDCD</sequence>
<dbReference type="SUPFAM" id="SSF52833">
    <property type="entry name" value="Thioredoxin-like"/>
    <property type="match status" value="1"/>
</dbReference>
<dbReference type="AlphaFoldDB" id="A0AAD9HD04"/>
<keyword evidence="4" id="KW-1185">Reference proteome</keyword>
<evidence type="ECO:0000256" key="1">
    <source>
        <dbReference type="ARBA" id="ARBA00023284"/>
    </source>
</evidence>
<accession>A0AAD9HD04</accession>
<organism evidence="3 4">
    <name type="scientific">Colletotrichum zoysiae</name>
    <dbReference type="NCBI Taxonomy" id="1216348"/>
    <lineage>
        <taxon>Eukaryota</taxon>
        <taxon>Fungi</taxon>
        <taxon>Dikarya</taxon>
        <taxon>Ascomycota</taxon>
        <taxon>Pezizomycotina</taxon>
        <taxon>Sordariomycetes</taxon>
        <taxon>Hypocreomycetidae</taxon>
        <taxon>Glomerellales</taxon>
        <taxon>Glomerellaceae</taxon>
        <taxon>Colletotrichum</taxon>
        <taxon>Colletotrichum graminicola species complex</taxon>
    </lineage>
</organism>
<feature type="region of interest" description="Disordered" evidence="2">
    <location>
        <begin position="109"/>
        <end position="132"/>
    </location>
</feature>